<accession>A0ABD6FIE4</accession>
<dbReference type="EMBL" id="QGUI02000282">
    <property type="protein sequence ID" value="MFO7193820.1"/>
    <property type="molecule type" value="Genomic_DNA"/>
</dbReference>
<evidence type="ECO:0000313" key="1">
    <source>
        <dbReference type="EMBL" id="MFO7193820.1"/>
    </source>
</evidence>
<gene>
    <name evidence="1" type="ORF">DIU77_016370</name>
</gene>
<comment type="caution">
    <text evidence="1">The sequence shown here is derived from an EMBL/GenBank/DDBJ whole genome shotgun (WGS) entry which is preliminary data.</text>
</comment>
<dbReference type="InterPro" id="IPR021145">
    <property type="entry name" value="Portal_protein_SPP1_Gp6-like"/>
</dbReference>
<name>A0ABD6FIE4_9PSEU</name>
<reference evidence="1 2" key="1">
    <citation type="journal article" date="2021" name="BMC Genomics">
        <title>Genome-resolved metagenome and metatranscriptome analyses of thermophilic composting reveal key bacterial players and their metabolic interactions.</title>
        <authorList>
            <person name="Braga L.P.P."/>
            <person name="Pereira R.V."/>
            <person name="Martins L.F."/>
            <person name="Moura L.M.S."/>
            <person name="Sanchez F.B."/>
            <person name="Patane J.S.L."/>
            <person name="da Silva A.M."/>
            <person name="Setubal J.C."/>
        </authorList>
    </citation>
    <scope>NUCLEOTIDE SEQUENCE [LARGE SCALE GENOMIC DNA]</scope>
    <source>
        <strain evidence="1">ZC4RG45</strain>
    </source>
</reference>
<dbReference type="Pfam" id="PF05133">
    <property type="entry name" value="SPP1_portal"/>
    <property type="match status" value="1"/>
</dbReference>
<organism evidence="1 2">
    <name type="scientific">Thermocrispum agreste</name>
    <dbReference type="NCBI Taxonomy" id="37925"/>
    <lineage>
        <taxon>Bacteria</taxon>
        <taxon>Bacillati</taxon>
        <taxon>Actinomycetota</taxon>
        <taxon>Actinomycetes</taxon>
        <taxon>Pseudonocardiales</taxon>
        <taxon>Pseudonocardiaceae</taxon>
        <taxon>Thermocrispum</taxon>
    </lineage>
</organism>
<dbReference type="Proteomes" id="UP000249324">
    <property type="component" value="Unassembled WGS sequence"/>
</dbReference>
<dbReference type="AlphaFoldDB" id="A0ABD6FIE4"/>
<sequence>MPLTPEQATRVVQRLSDELTRRRPTVEERLRYYKGETGRLKFATDEFAQYHADRFAGFSDNWCKPVVDAAAERMQVLGIRLGEDRRADRELLRVWDANDCDRGSSEAFAVFMAAGWAYALVHPAPTSDDIPGITWEHPSQAIVDRDPVTGEIRYGLVSWIDDEFDFATLYTNDEVWKFQRSRSDREWNRTLPAPGGGWVRREVEGETWPITNPIGLVPMVELRNQTLLDDLPLSDIAGVTRMQDAINLVWAYLLNALDYASLPGRVVMGADAPTVPVLDENGQQIGERPLELDTLVKERILWIPAQGASIGEWTAANLQAFGEVIRQAVEHIASQTRTPPHYLMARLINTAAEALTVGESGLVSRTGERITYARAPLRRLHRLVALALGDEGKAEQCRTGTILWRDIQYRSEAQLVDALVKRRQAGYPLQWIAERDLQDPDEVDRMMAMVEAEQSDPLGERLMREVVDAGGGETPAPAAAADSR</sequence>
<evidence type="ECO:0000313" key="2">
    <source>
        <dbReference type="Proteomes" id="UP000249324"/>
    </source>
</evidence>
<proteinExistence type="predicted"/>
<protein>
    <submittedName>
        <fullName evidence="1">Phage portal protein</fullName>
    </submittedName>
</protein>